<dbReference type="AlphaFoldDB" id="A0A0K0EG08"/>
<organism evidence="1">
    <name type="scientific">Strongyloides stercoralis</name>
    <name type="common">Threadworm</name>
    <dbReference type="NCBI Taxonomy" id="6248"/>
    <lineage>
        <taxon>Eukaryota</taxon>
        <taxon>Metazoa</taxon>
        <taxon>Ecdysozoa</taxon>
        <taxon>Nematoda</taxon>
        <taxon>Chromadorea</taxon>
        <taxon>Rhabditida</taxon>
        <taxon>Tylenchina</taxon>
        <taxon>Panagrolaimomorpha</taxon>
        <taxon>Strongyloidoidea</taxon>
        <taxon>Strongyloididae</taxon>
        <taxon>Strongyloides</taxon>
    </lineage>
</organism>
<protein>
    <submittedName>
        <fullName evidence="1">C2H2-type domain-containing protein</fullName>
    </submittedName>
</protein>
<sequence length="739" mass="85652">MNNFSDLPESTTVFKCLDTKCPFSKTLNKLLAHINIGHNNIYHYTQNIYKCLNCNSKKLFNRITFIEHAVKKHKQKSDVKNIEKYKKMTLSSLSNYQTIDNNLMEVDEIVTDNDYLPSSFDVLQKIKEISYPFLIKHFFTNEMINDFNIVFSKTLNYLNNLIPESEENKHIKNVVSQTTLSFDILKMTDPNLLIKEIPLGSIKKGLSNEFIDRSLFITDIEHDLTNFLNNKNIKSMLRFNPRNNLSNDIITSPLDGTRYLNIYKSVGPFVAVELYFDDFSPNINKGGHRYNHQMTAFYYRIANLGHVESGKLEKIRFLGIAEAKMAKETNYTSSIETIIETFNSINVNLGDKNYPVRVLNILGDNYGLNSVHLLCRSFARNLSNQCRGCVLKTDEWQNLDLYEHFPQDKKRYLSNNEILNQYICSFDCFHDLNEGVLQDIAGKVFSVILYDNSIISYQNLEKILFSISNKLSTGFKLNSVLRTGMLKSFSNSQVYPKLCLNGGQFAILLKIMPIVVNTIIDNHMPTTENNIVNVRLLLEASLNILSFSNVKYRNNQDVKYFKEQLSNFARLHKIVFESKPFKIKMHNLIHYEHFCNEMGLVSFGSTIRFESMNLFSKKIINLNNNKINIAKSCAQKIVRKNIMKEFCNDINISTIKKYKKGDYIITSSRKFARIDEINENDTKYTIKLITVANKYGAYIIENECTQCFVAEENSIIDKCHCINLEKLTYLIPIMYHCIY</sequence>
<evidence type="ECO:0000313" key="1">
    <source>
        <dbReference type="WBParaSite" id="SSTP_0000841600.1"/>
    </source>
</evidence>
<dbReference type="WBParaSite" id="SSTP_0000841600.1">
    <property type="protein sequence ID" value="SSTP_0000841600.1"/>
    <property type="gene ID" value="SSTP_0000841600"/>
</dbReference>
<proteinExistence type="predicted"/>
<name>A0A0K0EG08_STRER</name>
<reference evidence="1" key="1">
    <citation type="submission" date="2015-08" db="UniProtKB">
        <authorList>
            <consortium name="WormBaseParasite"/>
        </authorList>
    </citation>
    <scope>IDENTIFICATION</scope>
</reference>
<accession>A0A0K0EG08</accession>